<keyword evidence="2" id="KW-1185">Reference proteome</keyword>
<sequence length="47" mass="5700">MFPMYVYLSLLSIDVATYQINYFSVYQINNTKVYSRNTPKTSRKQRR</sequence>
<dbReference type="Proteomes" id="UP001497382">
    <property type="component" value="Unassembled WGS sequence"/>
</dbReference>
<protein>
    <submittedName>
        <fullName evidence="1">Uncharacterized protein</fullName>
    </submittedName>
</protein>
<gene>
    <name evidence="1" type="ORF">LARSCL_LOCUS14172</name>
</gene>
<reference evidence="1 2" key="1">
    <citation type="submission" date="2024-04" db="EMBL/GenBank/DDBJ databases">
        <authorList>
            <person name="Rising A."/>
            <person name="Reimegard J."/>
            <person name="Sonavane S."/>
            <person name="Akerstrom W."/>
            <person name="Nylinder S."/>
            <person name="Hedman E."/>
            <person name="Kallberg Y."/>
        </authorList>
    </citation>
    <scope>NUCLEOTIDE SEQUENCE [LARGE SCALE GENOMIC DNA]</scope>
</reference>
<dbReference type="AlphaFoldDB" id="A0AAV2AQH9"/>
<accession>A0AAV2AQH9</accession>
<comment type="caution">
    <text evidence="1">The sequence shown here is derived from an EMBL/GenBank/DDBJ whole genome shotgun (WGS) entry which is preliminary data.</text>
</comment>
<dbReference type="EMBL" id="CAXIEN010000201">
    <property type="protein sequence ID" value="CAL1286303.1"/>
    <property type="molecule type" value="Genomic_DNA"/>
</dbReference>
<name>A0AAV2AQH9_9ARAC</name>
<proteinExistence type="predicted"/>
<evidence type="ECO:0000313" key="2">
    <source>
        <dbReference type="Proteomes" id="UP001497382"/>
    </source>
</evidence>
<organism evidence="1 2">
    <name type="scientific">Larinioides sclopetarius</name>
    <dbReference type="NCBI Taxonomy" id="280406"/>
    <lineage>
        <taxon>Eukaryota</taxon>
        <taxon>Metazoa</taxon>
        <taxon>Ecdysozoa</taxon>
        <taxon>Arthropoda</taxon>
        <taxon>Chelicerata</taxon>
        <taxon>Arachnida</taxon>
        <taxon>Araneae</taxon>
        <taxon>Araneomorphae</taxon>
        <taxon>Entelegynae</taxon>
        <taxon>Araneoidea</taxon>
        <taxon>Araneidae</taxon>
        <taxon>Larinioides</taxon>
    </lineage>
</organism>
<evidence type="ECO:0000313" key="1">
    <source>
        <dbReference type="EMBL" id="CAL1286303.1"/>
    </source>
</evidence>